<proteinExistence type="predicted"/>
<dbReference type="EMBL" id="LUCH01017843">
    <property type="protein sequence ID" value="KAF5394699.1"/>
    <property type="molecule type" value="Genomic_DNA"/>
</dbReference>
<dbReference type="Gene3D" id="1.10.510.10">
    <property type="entry name" value="Transferase(Phosphotransferase) domain 1"/>
    <property type="match status" value="1"/>
</dbReference>
<name>A0A8J4SYV8_9TREM</name>
<dbReference type="SUPFAM" id="SSF56112">
    <property type="entry name" value="Protein kinase-like (PK-like)"/>
    <property type="match status" value="1"/>
</dbReference>
<dbReference type="InterPro" id="IPR011009">
    <property type="entry name" value="Kinase-like_dom_sf"/>
</dbReference>
<evidence type="ECO:0000256" key="2">
    <source>
        <dbReference type="ARBA" id="ARBA00022840"/>
    </source>
</evidence>
<dbReference type="AlphaFoldDB" id="A0A8J4SYV8"/>
<dbReference type="Proteomes" id="UP000748531">
    <property type="component" value="Unassembled WGS sequence"/>
</dbReference>
<evidence type="ECO:0000313" key="3">
    <source>
        <dbReference type="EMBL" id="KAF5394699.1"/>
    </source>
</evidence>
<organism evidence="3 4">
    <name type="scientific">Paragonimus heterotremus</name>
    <dbReference type="NCBI Taxonomy" id="100268"/>
    <lineage>
        <taxon>Eukaryota</taxon>
        <taxon>Metazoa</taxon>
        <taxon>Spiralia</taxon>
        <taxon>Lophotrochozoa</taxon>
        <taxon>Platyhelminthes</taxon>
        <taxon>Trematoda</taxon>
        <taxon>Digenea</taxon>
        <taxon>Plagiorchiida</taxon>
        <taxon>Troglotremata</taxon>
        <taxon>Troglotrematidae</taxon>
        <taxon>Paragonimus</taxon>
    </lineage>
</organism>
<evidence type="ECO:0000256" key="1">
    <source>
        <dbReference type="ARBA" id="ARBA00022741"/>
    </source>
</evidence>
<reference evidence="3" key="1">
    <citation type="submission" date="2019-05" db="EMBL/GenBank/DDBJ databases">
        <title>Annotation for the trematode Paragonimus heterotremus.</title>
        <authorList>
            <person name="Choi Y.-J."/>
        </authorList>
    </citation>
    <scope>NUCLEOTIDE SEQUENCE</scope>
    <source>
        <strain evidence="3">LC</strain>
    </source>
</reference>
<dbReference type="InterPro" id="IPR050117">
    <property type="entry name" value="MAPK"/>
</dbReference>
<dbReference type="OrthoDB" id="548217at2759"/>
<dbReference type="PANTHER" id="PTHR24055">
    <property type="entry name" value="MITOGEN-ACTIVATED PROTEIN KINASE"/>
    <property type="match status" value="1"/>
</dbReference>
<evidence type="ECO:0008006" key="5">
    <source>
        <dbReference type="Google" id="ProtNLM"/>
    </source>
</evidence>
<keyword evidence="4" id="KW-1185">Reference proteome</keyword>
<sequence>MVIIDHWFLFPRTRFSAVDIWAIGCLAAEMLTGDPLFPGDSDIDQLHHIVRCIDSCLLVFSILIALTIAYKSDEVLSGFVKCKCEP</sequence>
<accession>A0A8J4SYV8</accession>
<evidence type="ECO:0000313" key="4">
    <source>
        <dbReference type="Proteomes" id="UP000748531"/>
    </source>
</evidence>
<keyword evidence="1" id="KW-0547">Nucleotide-binding</keyword>
<dbReference type="GO" id="GO:0005524">
    <property type="term" value="F:ATP binding"/>
    <property type="evidence" value="ECO:0007669"/>
    <property type="project" value="UniProtKB-KW"/>
</dbReference>
<gene>
    <name evidence="3" type="ORF">PHET_10565</name>
</gene>
<comment type="caution">
    <text evidence="3">The sequence shown here is derived from an EMBL/GenBank/DDBJ whole genome shotgun (WGS) entry which is preliminary data.</text>
</comment>
<protein>
    <recommendedName>
        <fullName evidence="5">Protein kinase domain-containing protein</fullName>
    </recommendedName>
</protein>
<keyword evidence="2" id="KW-0067">ATP-binding</keyword>